<reference evidence="2 3" key="1">
    <citation type="journal article" date="2024" name="BMC Genomics">
        <title>De novo assembly and annotation of Popillia japonica's genome with initial clues to its potential as an invasive pest.</title>
        <authorList>
            <person name="Cucini C."/>
            <person name="Boschi S."/>
            <person name="Funari R."/>
            <person name="Cardaioli E."/>
            <person name="Iannotti N."/>
            <person name="Marturano G."/>
            <person name="Paoli F."/>
            <person name="Bruttini M."/>
            <person name="Carapelli A."/>
            <person name="Frati F."/>
            <person name="Nardi F."/>
        </authorList>
    </citation>
    <scope>NUCLEOTIDE SEQUENCE [LARGE SCALE GENOMIC DNA]</scope>
    <source>
        <strain evidence="2">DMR45628</strain>
    </source>
</reference>
<protein>
    <submittedName>
        <fullName evidence="2">Cysteine rich repeat</fullName>
    </submittedName>
</protein>
<proteinExistence type="predicted"/>
<dbReference type="EMBL" id="JASPKY010000373">
    <property type="protein sequence ID" value="KAK9703307.1"/>
    <property type="molecule type" value="Genomic_DNA"/>
</dbReference>
<evidence type="ECO:0000313" key="3">
    <source>
        <dbReference type="Proteomes" id="UP001458880"/>
    </source>
</evidence>
<name>A0AAW1JHV9_POPJA</name>
<sequence length="68" mass="7531">MNYSVRICVLIFVILQQIRITSSNRISYCTTKFGLHPPIESVIAQQNANILVSRAELTAVAQLVISAI</sequence>
<dbReference type="AlphaFoldDB" id="A0AAW1JHV9"/>
<comment type="caution">
    <text evidence="2">The sequence shown here is derived from an EMBL/GenBank/DDBJ whole genome shotgun (WGS) entry which is preliminary data.</text>
</comment>
<dbReference type="Proteomes" id="UP001458880">
    <property type="component" value="Unassembled WGS sequence"/>
</dbReference>
<organism evidence="2 3">
    <name type="scientific">Popillia japonica</name>
    <name type="common">Japanese beetle</name>
    <dbReference type="NCBI Taxonomy" id="7064"/>
    <lineage>
        <taxon>Eukaryota</taxon>
        <taxon>Metazoa</taxon>
        <taxon>Ecdysozoa</taxon>
        <taxon>Arthropoda</taxon>
        <taxon>Hexapoda</taxon>
        <taxon>Insecta</taxon>
        <taxon>Pterygota</taxon>
        <taxon>Neoptera</taxon>
        <taxon>Endopterygota</taxon>
        <taxon>Coleoptera</taxon>
        <taxon>Polyphaga</taxon>
        <taxon>Scarabaeiformia</taxon>
        <taxon>Scarabaeidae</taxon>
        <taxon>Rutelinae</taxon>
        <taxon>Popillia</taxon>
    </lineage>
</organism>
<evidence type="ECO:0000313" key="2">
    <source>
        <dbReference type="EMBL" id="KAK9703307.1"/>
    </source>
</evidence>
<keyword evidence="3" id="KW-1185">Reference proteome</keyword>
<accession>A0AAW1JHV9</accession>
<feature type="signal peptide" evidence="1">
    <location>
        <begin position="1"/>
        <end position="23"/>
    </location>
</feature>
<gene>
    <name evidence="2" type="ORF">QE152_g29426</name>
</gene>
<keyword evidence="1" id="KW-0732">Signal</keyword>
<feature type="chain" id="PRO_5043486349" evidence="1">
    <location>
        <begin position="24"/>
        <end position="68"/>
    </location>
</feature>
<evidence type="ECO:0000256" key="1">
    <source>
        <dbReference type="SAM" id="SignalP"/>
    </source>
</evidence>